<evidence type="ECO:0000256" key="1">
    <source>
        <dbReference type="SAM" id="SignalP"/>
    </source>
</evidence>
<reference evidence="2 3" key="1">
    <citation type="journal article" date="2014" name="PLoS ONE">
        <title>De novo Genome Assembly of the Fungal Plant Pathogen Pyrenophora semeniperda.</title>
        <authorList>
            <person name="Soliai M.M."/>
            <person name="Meyer S.E."/>
            <person name="Udall J.A."/>
            <person name="Elzinga D.E."/>
            <person name="Hermansen R.A."/>
            <person name="Bodily P.M."/>
            <person name="Hart A.A."/>
            <person name="Coleman C.E."/>
        </authorList>
    </citation>
    <scope>NUCLEOTIDE SEQUENCE [LARGE SCALE GENOMIC DNA]</scope>
    <source>
        <strain evidence="2 3">CCB06</strain>
        <tissue evidence="2">Mycelium</tissue>
    </source>
</reference>
<feature type="signal peptide" evidence="1">
    <location>
        <begin position="1"/>
        <end position="17"/>
    </location>
</feature>
<dbReference type="AlphaFoldDB" id="A0A3M7M6K3"/>
<gene>
    <name evidence="2" type="ORF">GMOD_00000176</name>
</gene>
<evidence type="ECO:0000313" key="2">
    <source>
        <dbReference type="EMBL" id="RMZ70122.1"/>
    </source>
</evidence>
<accession>A0A3M7M6K3</accession>
<dbReference type="EMBL" id="KE747824">
    <property type="protein sequence ID" value="RMZ70122.1"/>
    <property type="molecule type" value="Genomic_DNA"/>
</dbReference>
<name>A0A3M7M6K3_9PLEO</name>
<protein>
    <submittedName>
        <fullName evidence="2">Uncharacterized protein</fullName>
    </submittedName>
</protein>
<dbReference type="Proteomes" id="UP000265663">
    <property type="component" value="Unassembled WGS sequence"/>
</dbReference>
<evidence type="ECO:0000313" key="3">
    <source>
        <dbReference type="Proteomes" id="UP000265663"/>
    </source>
</evidence>
<feature type="chain" id="PRO_5018078073" evidence="1">
    <location>
        <begin position="18"/>
        <end position="133"/>
    </location>
</feature>
<keyword evidence="3" id="KW-1185">Reference proteome</keyword>
<keyword evidence="1" id="KW-0732">Signal</keyword>
<sequence length="133" mass="14302">MRFQIPTVVALLGSVAAAAPTSNSNGSVPPPFNDGRGATIYKGQSWSGDGFAIPGNSSYCTNLNNVFSDYDGKVRSFRVEARYQCEFFLGYGCLAYGQSITYGNRTESVGVAKLSPAYDYNIHSIYCCAIYGS</sequence>
<organism evidence="2 3">
    <name type="scientific">Pyrenophora seminiperda CCB06</name>
    <dbReference type="NCBI Taxonomy" id="1302712"/>
    <lineage>
        <taxon>Eukaryota</taxon>
        <taxon>Fungi</taxon>
        <taxon>Dikarya</taxon>
        <taxon>Ascomycota</taxon>
        <taxon>Pezizomycotina</taxon>
        <taxon>Dothideomycetes</taxon>
        <taxon>Pleosporomycetidae</taxon>
        <taxon>Pleosporales</taxon>
        <taxon>Pleosporineae</taxon>
        <taxon>Pleosporaceae</taxon>
        <taxon>Pyrenophora</taxon>
    </lineage>
</organism>
<proteinExistence type="predicted"/>
<dbReference type="OrthoDB" id="3693252at2759"/>